<dbReference type="InterPro" id="IPR004564">
    <property type="entry name" value="OM_lipoprot_carrier_LolA-like"/>
</dbReference>
<dbReference type="EMBL" id="CP042467">
    <property type="protein sequence ID" value="QED28386.1"/>
    <property type="molecule type" value="Genomic_DNA"/>
</dbReference>
<dbReference type="KEGG" id="bbae:FRD01_14320"/>
<keyword evidence="1" id="KW-0732">Signal</keyword>
<dbReference type="OrthoDB" id="5700849at2"/>
<dbReference type="RefSeq" id="WP_146960766.1">
    <property type="nucleotide sequence ID" value="NZ_CP042467.1"/>
</dbReference>
<feature type="signal peptide" evidence="1">
    <location>
        <begin position="1"/>
        <end position="20"/>
    </location>
</feature>
<keyword evidence="2" id="KW-0449">Lipoprotein</keyword>
<protein>
    <submittedName>
        <fullName evidence="2">Outer membrane lipoprotein carrier protein LolA</fullName>
    </submittedName>
</protein>
<sequence length="207" mass="23066">MRIVLIFLCAWLCWTPSLGAQGAPDEATPSAEFLLKTLRSKQVIRVEFQEEVRLPFLKQPLKSSGYLVIHPDKGFIRKVLSPAESAAAFDGNRITVTDASGTFSVDKETAPQVVSAMLLWRTLVTESEPLDRNYDVSVKTNDGEWSVTLKSRDKGAIFEKCVIRGKDNVVMTLDLDESDEVKRFIRFGVPQPASKLSNEESAMLESL</sequence>
<dbReference type="InterPro" id="IPR029046">
    <property type="entry name" value="LolA/LolB/LppX"/>
</dbReference>
<dbReference type="SUPFAM" id="SSF89392">
    <property type="entry name" value="Prokaryotic lipoproteins and lipoprotein localization factors"/>
    <property type="match status" value="1"/>
</dbReference>
<organism evidence="2 3">
    <name type="scientific">Microvenator marinus</name>
    <dbReference type="NCBI Taxonomy" id="2600177"/>
    <lineage>
        <taxon>Bacteria</taxon>
        <taxon>Deltaproteobacteria</taxon>
        <taxon>Bradymonadales</taxon>
        <taxon>Microvenatoraceae</taxon>
        <taxon>Microvenator</taxon>
    </lineage>
</organism>
<gene>
    <name evidence="2" type="ORF">FRD01_14320</name>
</gene>
<evidence type="ECO:0000313" key="3">
    <source>
        <dbReference type="Proteomes" id="UP000321595"/>
    </source>
</evidence>
<dbReference type="Gene3D" id="2.50.20.10">
    <property type="entry name" value="Lipoprotein localisation LolA/LolB/LppX"/>
    <property type="match status" value="1"/>
</dbReference>
<dbReference type="CDD" id="cd16325">
    <property type="entry name" value="LolA"/>
    <property type="match status" value="1"/>
</dbReference>
<proteinExistence type="predicted"/>
<evidence type="ECO:0000313" key="2">
    <source>
        <dbReference type="EMBL" id="QED28386.1"/>
    </source>
</evidence>
<accession>A0A5B8XXE9</accession>
<keyword evidence="3" id="KW-1185">Reference proteome</keyword>
<dbReference type="AlphaFoldDB" id="A0A5B8XXE9"/>
<evidence type="ECO:0000256" key="1">
    <source>
        <dbReference type="SAM" id="SignalP"/>
    </source>
</evidence>
<dbReference type="Proteomes" id="UP000321595">
    <property type="component" value="Chromosome"/>
</dbReference>
<name>A0A5B8XXE9_9DELT</name>
<feature type="chain" id="PRO_5022689968" evidence="1">
    <location>
        <begin position="21"/>
        <end position="207"/>
    </location>
</feature>
<reference evidence="2 3" key="1">
    <citation type="submission" date="2019-08" db="EMBL/GenBank/DDBJ databases">
        <authorList>
            <person name="Liang Q."/>
        </authorList>
    </citation>
    <scope>NUCLEOTIDE SEQUENCE [LARGE SCALE GENOMIC DNA]</scope>
    <source>
        <strain evidence="2 3">V1718</strain>
    </source>
</reference>